<organism evidence="6 7">
    <name type="scientific">Pseudidiomarina aestuarii</name>
    <dbReference type="NCBI Taxonomy" id="624146"/>
    <lineage>
        <taxon>Bacteria</taxon>
        <taxon>Pseudomonadati</taxon>
        <taxon>Pseudomonadota</taxon>
        <taxon>Gammaproteobacteria</taxon>
        <taxon>Alteromonadales</taxon>
        <taxon>Idiomarinaceae</taxon>
        <taxon>Pseudidiomarina</taxon>
    </lineage>
</organism>
<name>A0A7Z6ZS28_9GAMM</name>
<dbReference type="SMART" id="SM00267">
    <property type="entry name" value="GGDEF"/>
    <property type="match status" value="1"/>
</dbReference>
<gene>
    <name evidence="6" type="ORF">CWE22_10740</name>
</gene>
<dbReference type="InterPro" id="IPR001610">
    <property type="entry name" value="PAC"/>
</dbReference>
<feature type="domain" description="GGDEF" evidence="5">
    <location>
        <begin position="354"/>
        <end position="486"/>
    </location>
</feature>
<feature type="region of interest" description="Disordered" evidence="1">
    <location>
        <begin position="1"/>
        <end position="26"/>
    </location>
</feature>
<dbReference type="PANTHER" id="PTHR44757:SF2">
    <property type="entry name" value="BIOFILM ARCHITECTURE MAINTENANCE PROTEIN MBAA"/>
    <property type="match status" value="1"/>
</dbReference>
<dbReference type="CDD" id="cd01948">
    <property type="entry name" value="EAL"/>
    <property type="match status" value="1"/>
</dbReference>
<sequence>MGLRKAHQKRQSMGSDKSTEESQRSDAEIADDILKRVAEAQRLVGHNEYFVELMRILAASLQVDHAMVAEVLPDQHTATTKALVSYGKPVANFTYNLDGSPCEQVLDRDHCAFPNEVCERFPRDEVLQEIQAQSYLGVPMFDQAGFRLGLIALLHSEPRKFSQFEQGLVAIIAALAGAELAQSHSYSELKESRRRLETLIDNLPGVAYRCKNDEYWTMEFISSGVSALTGYTAKDFLGNRTLSWMDIIYPPDRSLVDKRVETKKERQKPFQLSYRIIRKDGQVRWVWEQGQAVSGTDQSYGYLEGFITDITERQEQRDKITKIAFTDTLTGLPNRAALLSHLHYNANEPEANKEAMYVAIIDVVNFRRINDEWGIHLGDEVLKQLADRISESMRANEYCARLSADEFVLVVHNTETDEPIEAVLERVLSCAKNPIRADHIEVQIALRAGVVHTSMIDTTNELLQSASTALHQAKLNGQQVCVFSQKLAAQLQQHRHRTDRFMRALAQHELTIYFQPQIDLRTNQLIGAEVLCRWIDDELGMVPPDEFIAIAAEQGVLNQLGEQVMGLACDYLRQWQESYAQVVKISVNLAVQQLDSHELVEKLVQFRGELPQQLITLEITESALMTDPEQAMRMIHELRQSGFRFAVDDFGTGYSSLAYLQSFEVDILKIDMSFVHKMIDDGSSAAIVSTIIAMAQTLGMKTIAEGVETEAQAEALLEAGCTSAQGYFFAKPMPADEFAKQWLSHLNAN</sequence>
<dbReference type="SUPFAM" id="SSF55785">
    <property type="entry name" value="PYP-like sensor domain (PAS domain)"/>
    <property type="match status" value="1"/>
</dbReference>
<dbReference type="CDD" id="cd01949">
    <property type="entry name" value="GGDEF"/>
    <property type="match status" value="1"/>
</dbReference>
<dbReference type="PANTHER" id="PTHR44757">
    <property type="entry name" value="DIGUANYLATE CYCLASE DGCP"/>
    <property type="match status" value="1"/>
</dbReference>
<evidence type="ECO:0000313" key="6">
    <source>
        <dbReference type="EMBL" id="RUO39220.1"/>
    </source>
</evidence>
<evidence type="ECO:0000259" key="5">
    <source>
        <dbReference type="PROSITE" id="PS50887"/>
    </source>
</evidence>
<dbReference type="InterPro" id="IPR013655">
    <property type="entry name" value="PAS_fold_3"/>
</dbReference>
<dbReference type="SUPFAM" id="SSF141868">
    <property type="entry name" value="EAL domain-like"/>
    <property type="match status" value="1"/>
</dbReference>
<dbReference type="PROSITE" id="PS50113">
    <property type="entry name" value="PAC"/>
    <property type="match status" value="1"/>
</dbReference>
<evidence type="ECO:0000256" key="1">
    <source>
        <dbReference type="SAM" id="MobiDB-lite"/>
    </source>
</evidence>
<evidence type="ECO:0000259" key="4">
    <source>
        <dbReference type="PROSITE" id="PS50883"/>
    </source>
</evidence>
<comment type="caution">
    <text evidence="6">The sequence shown here is derived from an EMBL/GenBank/DDBJ whole genome shotgun (WGS) entry which is preliminary data.</text>
</comment>
<dbReference type="Gene3D" id="3.20.20.450">
    <property type="entry name" value="EAL domain"/>
    <property type="match status" value="1"/>
</dbReference>
<feature type="compositionally biased region" description="Basic and acidic residues" evidence="1">
    <location>
        <begin position="17"/>
        <end position="26"/>
    </location>
</feature>
<dbReference type="InterPro" id="IPR000160">
    <property type="entry name" value="GGDEF_dom"/>
</dbReference>
<dbReference type="AlphaFoldDB" id="A0A7Z6ZS28"/>
<dbReference type="Gene3D" id="3.30.70.270">
    <property type="match status" value="1"/>
</dbReference>
<dbReference type="SMART" id="SM00065">
    <property type="entry name" value="GAF"/>
    <property type="match status" value="1"/>
</dbReference>
<dbReference type="Pfam" id="PF08447">
    <property type="entry name" value="PAS_3"/>
    <property type="match status" value="1"/>
</dbReference>
<feature type="domain" description="PAS" evidence="2">
    <location>
        <begin position="192"/>
        <end position="267"/>
    </location>
</feature>
<dbReference type="PROSITE" id="PS50112">
    <property type="entry name" value="PAS"/>
    <property type="match status" value="1"/>
</dbReference>
<dbReference type="CDD" id="cd00130">
    <property type="entry name" value="PAS"/>
    <property type="match status" value="1"/>
</dbReference>
<evidence type="ECO:0000259" key="3">
    <source>
        <dbReference type="PROSITE" id="PS50113"/>
    </source>
</evidence>
<proteinExistence type="predicted"/>
<feature type="compositionally biased region" description="Basic residues" evidence="1">
    <location>
        <begin position="1"/>
        <end position="10"/>
    </location>
</feature>
<dbReference type="Pfam" id="PF00990">
    <property type="entry name" value="GGDEF"/>
    <property type="match status" value="1"/>
</dbReference>
<dbReference type="InterPro" id="IPR043128">
    <property type="entry name" value="Rev_trsase/Diguanyl_cyclase"/>
</dbReference>
<reference evidence="7" key="1">
    <citation type="journal article" date="2018" name="Front. Microbiol.">
        <title>Genome-Based Analysis Reveals the Taxonomy and Diversity of the Family Idiomarinaceae.</title>
        <authorList>
            <person name="Liu Y."/>
            <person name="Lai Q."/>
            <person name="Shao Z."/>
        </authorList>
    </citation>
    <scope>NUCLEOTIDE SEQUENCE [LARGE SCALE GENOMIC DNA]</scope>
    <source>
        <strain evidence="7">KYW314</strain>
    </source>
</reference>
<dbReference type="Pfam" id="PF00563">
    <property type="entry name" value="EAL"/>
    <property type="match status" value="1"/>
</dbReference>
<dbReference type="SUPFAM" id="SSF55073">
    <property type="entry name" value="Nucleotide cyclase"/>
    <property type="match status" value="1"/>
</dbReference>
<feature type="domain" description="PAC" evidence="3">
    <location>
        <begin position="270"/>
        <end position="322"/>
    </location>
</feature>
<dbReference type="InterPro" id="IPR029787">
    <property type="entry name" value="Nucleotide_cyclase"/>
</dbReference>
<feature type="domain" description="EAL" evidence="4">
    <location>
        <begin position="494"/>
        <end position="746"/>
    </location>
</feature>
<protein>
    <recommendedName>
        <fullName evidence="8">Diguanylate cyclase</fullName>
    </recommendedName>
</protein>
<keyword evidence="7" id="KW-1185">Reference proteome</keyword>
<dbReference type="EMBL" id="PIPR01000003">
    <property type="protein sequence ID" value="RUO39220.1"/>
    <property type="molecule type" value="Genomic_DNA"/>
</dbReference>
<dbReference type="NCBIfam" id="TIGR00229">
    <property type="entry name" value="sensory_box"/>
    <property type="match status" value="1"/>
</dbReference>
<dbReference type="Gene3D" id="3.30.450.20">
    <property type="entry name" value="PAS domain"/>
    <property type="match status" value="1"/>
</dbReference>
<dbReference type="PROSITE" id="PS50887">
    <property type="entry name" value="GGDEF"/>
    <property type="match status" value="1"/>
</dbReference>
<dbReference type="SMART" id="SM00086">
    <property type="entry name" value="PAC"/>
    <property type="match status" value="1"/>
</dbReference>
<dbReference type="InterPro" id="IPR035965">
    <property type="entry name" value="PAS-like_dom_sf"/>
</dbReference>
<dbReference type="SMART" id="SM00052">
    <property type="entry name" value="EAL"/>
    <property type="match status" value="1"/>
</dbReference>
<accession>A0A7Z6ZS28</accession>
<dbReference type="Proteomes" id="UP000287766">
    <property type="component" value="Unassembled WGS sequence"/>
</dbReference>
<dbReference type="PROSITE" id="PS50883">
    <property type="entry name" value="EAL"/>
    <property type="match status" value="1"/>
</dbReference>
<dbReference type="Gene3D" id="3.30.450.40">
    <property type="match status" value="1"/>
</dbReference>
<dbReference type="SUPFAM" id="SSF55781">
    <property type="entry name" value="GAF domain-like"/>
    <property type="match status" value="1"/>
</dbReference>
<dbReference type="InterPro" id="IPR001633">
    <property type="entry name" value="EAL_dom"/>
</dbReference>
<dbReference type="InterPro" id="IPR003018">
    <property type="entry name" value="GAF"/>
</dbReference>
<dbReference type="InterPro" id="IPR029016">
    <property type="entry name" value="GAF-like_dom_sf"/>
</dbReference>
<evidence type="ECO:0000259" key="2">
    <source>
        <dbReference type="PROSITE" id="PS50112"/>
    </source>
</evidence>
<dbReference type="NCBIfam" id="TIGR00254">
    <property type="entry name" value="GGDEF"/>
    <property type="match status" value="1"/>
</dbReference>
<dbReference type="InterPro" id="IPR035919">
    <property type="entry name" value="EAL_sf"/>
</dbReference>
<dbReference type="InterPro" id="IPR052155">
    <property type="entry name" value="Biofilm_reg_signaling"/>
</dbReference>
<dbReference type="InterPro" id="IPR000700">
    <property type="entry name" value="PAS-assoc_C"/>
</dbReference>
<evidence type="ECO:0000313" key="7">
    <source>
        <dbReference type="Proteomes" id="UP000287766"/>
    </source>
</evidence>
<dbReference type="Pfam" id="PF01590">
    <property type="entry name" value="GAF"/>
    <property type="match status" value="1"/>
</dbReference>
<dbReference type="InterPro" id="IPR000014">
    <property type="entry name" value="PAS"/>
</dbReference>
<evidence type="ECO:0008006" key="8">
    <source>
        <dbReference type="Google" id="ProtNLM"/>
    </source>
</evidence>